<evidence type="ECO:0000256" key="2">
    <source>
        <dbReference type="SAM" id="Phobius"/>
    </source>
</evidence>
<feature type="compositionally biased region" description="Basic and acidic residues" evidence="1">
    <location>
        <begin position="274"/>
        <end position="285"/>
    </location>
</feature>
<dbReference type="EMBL" id="JASNQZ010000018">
    <property type="protein sequence ID" value="KAL0945466.1"/>
    <property type="molecule type" value="Genomic_DNA"/>
</dbReference>
<comment type="caution">
    <text evidence="3">The sequence shown here is derived from an EMBL/GenBank/DDBJ whole genome shotgun (WGS) entry which is preliminary data.</text>
</comment>
<keyword evidence="2" id="KW-0812">Transmembrane</keyword>
<sequence length="335" mass="37136">MDSVNGTCSAPLSAPTTELKGTGAPLSRSQLVAIYNTFLIIGLLILTLVLVTAILSRQVQRASTWFMFITAWIIVAISYLLLGGSQLIVRQKLSWGLCLAQAAFIYASIPATAFATLGFTIQLYYGMSGQVSDTEFKSPYIDTPLIVPPLIFVLVALEVVTMGLNVPQLVDRDHTHMYCHLNSDTPVIVNLVLVGFCVLMILYLEASTIRLMRKNWAAFVNMRVKHSRPFSPGMVVRLVLFSIGPLLTLIIGIVEFSIDQQHQQHHPHLPPRSLPHDCTQKKPHGGKHEEAICHIFLALLPGIAGATFGSQTDMLRAWAFWRKDAEIRDDEKSNM</sequence>
<feature type="transmembrane region" description="Helical" evidence="2">
    <location>
        <begin position="33"/>
        <end position="55"/>
    </location>
</feature>
<evidence type="ECO:0000313" key="3">
    <source>
        <dbReference type="EMBL" id="KAL0945466.1"/>
    </source>
</evidence>
<feature type="transmembrane region" description="Helical" evidence="2">
    <location>
        <begin position="145"/>
        <end position="167"/>
    </location>
</feature>
<accession>A0ABR3IQ82</accession>
<keyword evidence="2" id="KW-0472">Membrane</keyword>
<evidence type="ECO:0000256" key="1">
    <source>
        <dbReference type="SAM" id="MobiDB-lite"/>
    </source>
</evidence>
<protein>
    <submittedName>
        <fullName evidence="3">Uncharacterized protein</fullName>
    </submittedName>
</protein>
<keyword evidence="4" id="KW-1185">Reference proteome</keyword>
<gene>
    <name evidence="3" type="ORF">HGRIS_000955</name>
</gene>
<reference evidence="4" key="1">
    <citation type="submission" date="2024-06" db="EMBL/GenBank/DDBJ databases">
        <title>Multi-omics analyses provide insights into the biosynthesis of the anticancer antibiotic pleurotin in Hohenbuehelia grisea.</title>
        <authorList>
            <person name="Weaver J.A."/>
            <person name="Alberti F."/>
        </authorList>
    </citation>
    <scope>NUCLEOTIDE SEQUENCE [LARGE SCALE GENOMIC DNA]</scope>
    <source>
        <strain evidence="4">T-177</strain>
    </source>
</reference>
<feature type="transmembrane region" description="Helical" evidence="2">
    <location>
        <begin position="62"/>
        <end position="82"/>
    </location>
</feature>
<proteinExistence type="predicted"/>
<name>A0ABR3IQ82_9AGAR</name>
<organism evidence="3 4">
    <name type="scientific">Hohenbuehelia grisea</name>
    <dbReference type="NCBI Taxonomy" id="104357"/>
    <lineage>
        <taxon>Eukaryota</taxon>
        <taxon>Fungi</taxon>
        <taxon>Dikarya</taxon>
        <taxon>Basidiomycota</taxon>
        <taxon>Agaricomycotina</taxon>
        <taxon>Agaricomycetes</taxon>
        <taxon>Agaricomycetidae</taxon>
        <taxon>Agaricales</taxon>
        <taxon>Pleurotineae</taxon>
        <taxon>Pleurotaceae</taxon>
        <taxon>Hohenbuehelia</taxon>
    </lineage>
</organism>
<feature type="region of interest" description="Disordered" evidence="1">
    <location>
        <begin position="264"/>
        <end position="285"/>
    </location>
</feature>
<evidence type="ECO:0000313" key="4">
    <source>
        <dbReference type="Proteomes" id="UP001556367"/>
    </source>
</evidence>
<keyword evidence="2" id="KW-1133">Transmembrane helix</keyword>
<feature type="transmembrane region" description="Helical" evidence="2">
    <location>
        <begin position="235"/>
        <end position="254"/>
    </location>
</feature>
<feature type="transmembrane region" description="Helical" evidence="2">
    <location>
        <begin position="187"/>
        <end position="204"/>
    </location>
</feature>
<dbReference type="Gene3D" id="1.20.1070.10">
    <property type="entry name" value="Rhodopsin 7-helix transmembrane proteins"/>
    <property type="match status" value="1"/>
</dbReference>
<dbReference type="Proteomes" id="UP001556367">
    <property type="component" value="Unassembled WGS sequence"/>
</dbReference>
<feature type="transmembrane region" description="Helical" evidence="2">
    <location>
        <begin position="102"/>
        <end position="125"/>
    </location>
</feature>